<name>A0A7W4W7I8_9GAMM</name>
<protein>
    <recommendedName>
        <fullName evidence="1">SRCR domain-containing protein</fullName>
    </recommendedName>
</protein>
<organism evidence="2 3">
    <name type="scientific">Litorivivens lipolytica</name>
    <dbReference type="NCBI Taxonomy" id="1524264"/>
    <lineage>
        <taxon>Bacteria</taxon>
        <taxon>Pseudomonadati</taxon>
        <taxon>Pseudomonadota</taxon>
        <taxon>Gammaproteobacteria</taxon>
        <taxon>Litorivivens</taxon>
    </lineage>
</organism>
<dbReference type="PROSITE" id="PS50287">
    <property type="entry name" value="SRCR_2"/>
    <property type="match status" value="1"/>
</dbReference>
<dbReference type="InterPro" id="IPR001190">
    <property type="entry name" value="SRCR"/>
</dbReference>
<keyword evidence="3" id="KW-1185">Reference proteome</keyword>
<sequence length="120" mass="13418">MKKSIPTLGHTVEDVVAAWQNTGTTLCGERGWLRPFAEDIFTGREYFWSGTGALQRVIGPNQCVDVCESEEKSLMESLASGAVEIYHRGTWGAYADRRWPKITLHRATGRRMPTEKCDAA</sequence>
<proteinExistence type="predicted"/>
<evidence type="ECO:0000313" key="2">
    <source>
        <dbReference type="EMBL" id="MBB3048953.1"/>
    </source>
</evidence>
<feature type="domain" description="SRCR" evidence="1">
    <location>
        <begin position="55"/>
        <end position="120"/>
    </location>
</feature>
<dbReference type="GO" id="GO:0016020">
    <property type="term" value="C:membrane"/>
    <property type="evidence" value="ECO:0007669"/>
    <property type="project" value="InterPro"/>
</dbReference>
<dbReference type="EMBL" id="JACHWY010000004">
    <property type="protein sequence ID" value="MBB3048953.1"/>
    <property type="molecule type" value="Genomic_DNA"/>
</dbReference>
<gene>
    <name evidence="2" type="ORF">FHR99_003227</name>
</gene>
<accession>A0A7W4W7I8</accession>
<dbReference type="AlphaFoldDB" id="A0A7W4W7I8"/>
<dbReference type="Proteomes" id="UP000537130">
    <property type="component" value="Unassembled WGS sequence"/>
</dbReference>
<comment type="caution">
    <text evidence="2">The sequence shown here is derived from an EMBL/GenBank/DDBJ whole genome shotgun (WGS) entry which is preliminary data.</text>
</comment>
<evidence type="ECO:0000259" key="1">
    <source>
        <dbReference type="PROSITE" id="PS50287"/>
    </source>
</evidence>
<reference evidence="2 3" key="1">
    <citation type="submission" date="2020-08" db="EMBL/GenBank/DDBJ databases">
        <title>Genomic Encyclopedia of Type Strains, Phase III (KMG-III): the genomes of soil and plant-associated and newly described type strains.</title>
        <authorList>
            <person name="Whitman W."/>
        </authorList>
    </citation>
    <scope>NUCLEOTIDE SEQUENCE [LARGE SCALE GENOMIC DNA]</scope>
    <source>
        <strain evidence="2 3">CECT 8654</strain>
    </source>
</reference>
<dbReference type="RefSeq" id="WP_183411744.1">
    <property type="nucleotide sequence ID" value="NZ_JACHWY010000004.1"/>
</dbReference>
<evidence type="ECO:0000313" key="3">
    <source>
        <dbReference type="Proteomes" id="UP000537130"/>
    </source>
</evidence>